<dbReference type="EMBL" id="JAKUCV010000834">
    <property type="protein sequence ID" value="KAJ4848697.1"/>
    <property type="molecule type" value="Genomic_DNA"/>
</dbReference>
<organism evidence="2 3">
    <name type="scientific">Turnera subulata</name>
    <dbReference type="NCBI Taxonomy" id="218843"/>
    <lineage>
        <taxon>Eukaryota</taxon>
        <taxon>Viridiplantae</taxon>
        <taxon>Streptophyta</taxon>
        <taxon>Embryophyta</taxon>
        <taxon>Tracheophyta</taxon>
        <taxon>Spermatophyta</taxon>
        <taxon>Magnoliopsida</taxon>
        <taxon>eudicotyledons</taxon>
        <taxon>Gunneridae</taxon>
        <taxon>Pentapetalae</taxon>
        <taxon>rosids</taxon>
        <taxon>fabids</taxon>
        <taxon>Malpighiales</taxon>
        <taxon>Passifloraceae</taxon>
        <taxon>Turnera</taxon>
    </lineage>
</organism>
<feature type="non-terminal residue" evidence="2">
    <location>
        <position position="1"/>
    </location>
</feature>
<name>A0A9Q0GF36_9ROSI</name>
<feature type="transmembrane region" description="Helical" evidence="1">
    <location>
        <begin position="15"/>
        <end position="32"/>
    </location>
</feature>
<evidence type="ECO:0000313" key="3">
    <source>
        <dbReference type="Proteomes" id="UP001141552"/>
    </source>
</evidence>
<reference evidence="2" key="1">
    <citation type="submission" date="2022-02" db="EMBL/GenBank/DDBJ databases">
        <authorList>
            <person name="Henning P.M."/>
            <person name="McCubbin A.G."/>
            <person name="Shore J.S."/>
        </authorList>
    </citation>
    <scope>NUCLEOTIDE SEQUENCE</scope>
    <source>
        <strain evidence="2">F60SS</strain>
        <tissue evidence="2">Leaves</tissue>
    </source>
</reference>
<evidence type="ECO:0000313" key="2">
    <source>
        <dbReference type="EMBL" id="KAJ4848697.1"/>
    </source>
</evidence>
<dbReference type="Proteomes" id="UP001141552">
    <property type="component" value="Unassembled WGS sequence"/>
</dbReference>
<protein>
    <submittedName>
        <fullName evidence="2">Uncharacterized protein</fullName>
    </submittedName>
</protein>
<reference evidence="2" key="2">
    <citation type="journal article" date="2023" name="Plants (Basel)">
        <title>Annotation of the Turnera subulata (Passifloraceae) Draft Genome Reveals the S-Locus Evolved after the Divergence of Turneroideae from Passifloroideae in a Stepwise Manner.</title>
        <authorList>
            <person name="Henning P.M."/>
            <person name="Roalson E.H."/>
            <person name="Mir W."/>
            <person name="McCubbin A.G."/>
            <person name="Shore J.S."/>
        </authorList>
    </citation>
    <scope>NUCLEOTIDE SEQUENCE</scope>
    <source>
        <strain evidence="2">F60SS</strain>
    </source>
</reference>
<gene>
    <name evidence="2" type="ORF">Tsubulata_046925</name>
</gene>
<keyword evidence="1" id="KW-0812">Transmembrane</keyword>
<keyword evidence="3" id="KW-1185">Reference proteome</keyword>
<accession>A0A9Q0GF36</accession>
<comment type="caution">
    <text evidence="2">The sequence shown here is derived from an EMBL/GenBank/DDBJ whole genome shotgun (WGS) entry which is preliminary data.</text>
</comment>
<proteinExistence type="predicted"/>
<keyword evidence="1" id="KW-0472">Membrane</keyword>
<sequence length="145" mass="16654">TTLSPYFYPHTLKSIFLPSHSCFFFFLLSFIPPHSMPRHRHRFCQPPYRFPSPIPSLPFLFFQQIFDAAGWKVGSRGVASSDRWRSRGRPQEVDFPASAYPCLNGQGFESPYLLLSILLGYCKNQQGGMLVCCSFVDFGFCCWYG</sequence>
<dbReference type="AlphaFoldDB" id="A0A9Q0GF36"/>
<keyword evidence="1" id="KW-1133">Transmembrane helix</keyword>
<evidence type="ECO:0000256" key="1">
    <source>
        <dbReference type="SAM" id="Phobius"/>
    </source>
</evidence>